<dbReference type="GO" id="GO:0009451">
    <property type="term" value="P:RNA modification"/>
    <property type="evidence" value="ECO:0007669"/>
    <property type="project" value="InterPro"/>
</dbReference>
<dbReference type="Proteomes" id="UP001457282">
    <property type="component" value="Unassembled WGS sequence"/>
</dbReference>
<protein>
    <recommendedName>
        <fullName evidence="5">Pentatricopeptide repeat-containing protein</fullName>
    </recommendedName>
</protein>
<dbReference type="InterPro" id="IPR011990">
    <property type="entry name" value="TPR-like_helical_dom_sf"/>
</dbReference>
<comment type="caution">
    <text evidence="3">The sequence shown here is derived from an EMBL/GenBank/DDBJ whole genome shotgun (WGS) entry which is preliminary data.</text>
</comment>
<gene>
    <name evidence="3" type="ORF">M0R45_003346</name>
</gene>
<dbReference type="InterPro" id="IPR002885">
    <property type="entry name" value="PPR_rpt"/>
</dbReference>
<evidence type="ECO:0008006" key="5">
    <source>
        <dbReference type="Google" id="ProtNLM"/>
    </source>
</evidence>
<sequence length="118" mass="12946">MCYCSALPDNYTLATMAKVSGEVGDLVAGKWVHGKSIRAGIVMDTFVANSLMSMYCKCGYFGECRKVFDEMPERNVGSWNVLIAGYGSTTDHGFDKGLLETTKCMMMSGVKPDGFYCF</sequence>
<evidence type="ECO:0000256" key="1">
    <source>
        <dbReference type="ARBA" id="ARBA00022737"/>
    </source>
</evidence>
<evidence type="ECO:0000313" key="3">
    <source>
        <dbReference type="EMBL" id="KAK9947734.1"/>
    </source>
</evidence>
<dbReference type="Pfam" id="PF01535">
    <property type="entry name" value="PPR"/>
    <property type="match status" value="1"/>
</dbReference>
<dbReference type="InterPro" id="IPR046960">
    <property type="entry name" value="PPR_At4g14850-like_plant"/>
</dbReference>
<keyword evidence="4" id="KW-1185">Reference proteome</keyword>
<dbReference type="GO" id="GO:0003723">
    <property type="term" value="F:RNA binding"/>
    <property type="evidence" value="ECO:0007669"/>
    <property type="project" value="InterPro"/>
</dbReference>
<dbReference type="AlphaFoldDB" id="A0AAW1YF52"/>
<evidence type="ECO:0000313" key="4">
    <source>
        <dbReference type="Proteomes" id="UP001457282"/>
    </source>
</evidence>
<dbReference type="EMBL" id="JBEDUW010000001">
    <property type="protein sequence ID" value="KAK9947734.1"/>
    <property type="molecule type" value="Genomic_DNA"/>
</dbReference>
<dbReference type="PROSITE" id="PS51375">
    <property type="entry name" value="PPR"/>
    <property type="match status" value="1"/>
</dbReference>
<reference evidence="3 4" key="1">
    <citation type="journal article" date="2023" name="G3 (Bethesda)">
        <title>A chromosome-length genome assembly and annotation of blackberry (Rubus argutus, cv. 'Hillquist').</title>
        <authorList>
            <person name="Bruna T."/>
            <person name="Aryal R."/>
            <person name="Dudchenko O."/>
            <person name="Sargent D.J."/>
            <person name="Mead D."/>
            <person name="Buti M."/>
            <person name="Cavallini A."/>
            <person name="Hytonen T."/>
            <person name="Andres J."/>
            <person name="Pham M."/>
            <person name="Weisz D."/>
            <person name="Mascagni F."/>
            <person name="Usai G."/>
            <person name="Natali L."/>
            <person name="Bassil N."/>
            <person name="Fernandez G.E."/>
            <person name="Lomsadze A."/>
            <person name="Armour M."/>
            <person name="Olukolu B."/>
            <person name="Poorten T."/>
            <person name="Britton C."/>
            <person name="Davik J."/>
            <person name="Ashrafi H."/>
            <person name="Aiden E.L."/>
            <person name="Borodovsky M."/>
            <person name="Worthington M."/>
        </authorList>
    </citation>
    <scope>NUCLEOTIDE SEQUENCE [LARGE SCALE GENOMIC DNA]</scope>
    <source>
        <strain evidence="3">PI 553951</strain>
    </source>
</reference>
<dbReference type="PANTHER" id="PTHR47926">
    <property type="entry name" value="PENTATRICOPEPTIDE REPEAT-CONTAINING PROTEIN"/>
    <property type="match status" value="1"/>
</dbReference>
<organism evidence="3 4">
    <name type="scientific">Rubus argutus</name>
    <name type="common">Southern blackberry</name>
    <dbReference type="NCBI Taxonomy" id="59490"/>
    <lineage>
        <taxon>Eukaryota</taxon>
        <taxon>Viridiplantae</taxon>
        <taxon>Streptophyta</taxon>
        <taxon>Embryophyta</taxon>
        <taxon>Tracheophyta</taxon>
        <taxon>Spermatophyta</taxon>
        <taxon>Magnoliopsida</taxon>
        <taxon>eudicotyledons</taxon>
        <taxon>Gunneridae</taxon>
        <taxon>Pentapetalae</taxon>
        <taxon>rosids</taxon>
        <taxon>fabids</taxon>
        <taxon>Rosales</taxon>
        <taxon>Rosaceae</taxon>
        <taxon>Rosoideae</taxon>
        <taxon>Rosoideae incertae sedis</taxon>
        <taxon>Rubus</taxon>
    </lineage>
</organism>
<dbReference type="Gene3D" id="1.25.40.10">
    <property type="entry name" value="Tetratricopeptide repeat domain"/>
    <property type="match status" value="1"/>
</dbReference>
<accession>A0AAW1YF52</accession>
<dbReference type="NCBIfam" id="TIGR00756">
    <property type="entry name" value="PPR"/>
    <property type="match status" value="1"/>
</dbReference>
<keyword evidence="1" id="KW-0677">Repeat</keyword>
<feature type="repeat" description="PPR" evidence="2">
    <location>
        <begin position="44"/>
        <end position="78"/>
    </location>
</feature>
<name>A0AAW1YF52_RUBAR</name>
<proteinExistence type="predicted"/>
<evidence type="ECO:0000256" key="2">
    <source>
        <dbReference type="PROSITE-ProRule" id="PRU00708"/>
    </source>
</evidence>